<keyword evidence="1" id="KW-1133">Transmembrane helix</keyword>
<reference evidence="3" key="1">
    <citation type="submission" date="2018-06" db="EMBL/GenBank/DDBJ databases">
        <authorList>
            <person name="Zhirakovskaya E."/>
        </authorList>
    </citation>
    <scope>NUCLEOTIDE SEQUENCE</scope>
</reference>
<dbReference type="NCBIfam" id="TIGR02099">
    <property type="entry name" value="YhdP family protein"/>
    <property type="match status" value="1"/>
</dbReference>
<protein>
    <recommendedName>
        <fullName evidence="2">YhdP central domain-containing protein</fullName>
    </recommendedName>
</protein>
<feature type="transmembrane region" description="Helical" evidence="1">
    <location>
        <begin position="12"/>
        <end position="37"/>
    </location>
</feature>
<evidence type="ECO:0000256" key="1">
    <source>
        <dbReference type="SAM" id="Phobius"/>
    </source>
</evidence>
<sequence>MKTLLSIFRYTWVTAWYAIAISVVLLAVLFSGMRLLLPYAVDYRSEIQNELSRYIGQPVNIDTLDAEWRGLEPSLVLKNVTLLDAGGETAVLQFQKIRLGLDWLASLALRDVVFSGITLVGLDLTLTKFADGHIALQGLTDRGGNQDLDALTGWLFSQGELRIEDSDLTWVDQRLENSPKLQLADVNVLLRNVGQQHWLDVSLTLPEYAGESLSLSVEMHGNPLAPAKGRKTRLYVEGTAINFAGLLPELQILGIETGVENADFQLWMDWRNGEIQKVQGTAELKAITLAGGSSTGRTQHSVDRLAGQINWQKNADGWRFDGDNIVLIRGDDFWLPSRVSLSYLQTASPNVLREEEAAVALPAQLDLAVSFLRLDRLSELLPVLSSALSGDETVAEGGQQVAQKPAQQLLQALQGINLRGEIHDLRATWQTGDDTRLQSYARFESLISNAWNRVPPVSDAKGQLWLKDNAGQVLIEQAVLAVKLPDLFRDPLPLDYLSGQIAWRTGAGGWHLMARNLRAGNPDIRTRVTLDLQKTADHPSPFISLVGSFSDADGRRVSRYLPVGILGEHTVDWLDYAIKGGHVSTGGVILHGRLADFPYDAGNGHFEVRFQVQDALLDYAQAWPPLSDIGAEVLFRGRAMEINAERGRIFQSDIRWAKVVIEDMQAEPVVVTVRGDVDGPTQEKLDYLIQSPPLREKFGQYLEILRAEGRSLLSLDMALPIQEMEDSRVSGTLHMDDNALFVPPLGEVLSRTQGTLHFSSDGLQAEAMSADLLGQPVVMDILRTANGQTRFHATGRFDAVDLSRRYLPQVSDLLQGGSEWDVSLDVPMDGQSSTQQAVVLRVKSSMLGVAARLPSPLTKSADDLLPLKLRVSFPPAQEPVLRLAYGGFLSGIFEFGEGGPMGLHRGELRFSTDAAVLPEQPGLRVAGWLDTFSLDDWGSILGPGDGKGAAWLLSTDLAVREAEVFGQKLHNLKLKVVAEEWYWQAQVESQELKGLLQIPRSNVHRPLVVELEYCRLDSLNFAADPEATTDPRSLPPLKVHIGDLRYKQRRFGGLQLETVPVHNGLKIKQLLLTPRKTRLSASGGWFVRGSGEQYSKFDIQVESENVERTLKAFGYLDSIRGGKGTVALSLQWPGSPVLPDDNMELVRGRASMDLREGQLLDVDPGAGRLFGLLSLQTLPRRLLLDFADVFREGFRFDRIRGDFLIEDGDAYTSNLYMTGPAARVDISGRTGLVAKDYDQLVTVTPKISETLPLIGALALTSPQIGAAILFVQKIMEPQINKATQTQYNVTGSWESPDVVKLQ</sequence>
<evidence type="ECO:0000313" key="3">
    <source>
        <dbReference type="EMBL" id="VAW99520.1"/>
    </source>
</evidence>
<proteinExistence type="predicted"/>
<evidence type="ECO:0000259" key="2">
    <source>
        <dbReference type="Pfam" id="PF13116"/>
    </source>
</evidence>
<dbReference type="InterPro" id="IPR025263">
    <property type="entry name" value="YhdP_central"/>
</dbReference>
<dbReference type="EMBL" id="UOFU01000173">
    <property type="protein sequence ID" value="VAW99520.1"/>
    <property type="molecule type" value="Genomic_DNA"/>
</dbReference>
<accession>A0A3B1AD08</accession>
<dbReference type="InterPro" id="IPR011836">
    <property type="entry name" value="YhdP"/>
</dbReference>
<keyword evidence="1" id="KW-0812">Transmembrane</keyword>
<keyword evidence="1" id="KW-0472">Membrane</keyword>
<feature type="domain" description="YhdP central" evidence="2">
    <location>
        <begin position="14"/>
        <end position="1298"/>
    </location>
</feature>
<dbReference type="PANTHER" id="PTHR38690:SF1">
    <property type="entry name" value="PROTEASE"/>
    <property type="match status" value="1"/>
</dbReference>
<gene>
    <name evidence="3" type="ORF">MNBD_GAMMA20-958</name>
</gene>
<organism evidence="3">
    <name type="scientific">hydrothermal vent metagenome</name>
    <dbReference type="NCBI Taxonomy" id="652676"/>
    <lineage>
        <taxon>unclassified sequences</taxon>
        <taxon>metagenomes</taxon>
        <taxon>ecological metagenomes</taxon>
    </lineage>
</organism>
<dbReference type="Pfam" id="PF13116">
    <property type="entry name" value="YhdP"/>
    <property type="match status" value="1"/>
</dbReference>
<dbReference type="PANTHER" id="PTHR38690">
    <property type="entry name" value="PROTEASE-RELATED"/>
    <property type="match status" value="1"/>
</dbReference>
<name>A0A3B1AD08_9ZZZZ</name>